<keyword evidence="1" id="KW-0812">Transmembrane</keyword>
<dbReference type="AlphaFoldDB" id="A0A955RLZ6"/>
<feature type="transmembrane region" description="Helical" evidence="1">
    <location>
        <begin position="12"/>
        <end position="30"/>
    </location>
</feature>
<protein>
    <submittedName>
        <fullName evidence="2">Uncharacterized protein</fullName>
    </submittedName>
</protein>
<reference evidence="2" key="2">
    <citation type="journal article" date="2021" name="Microbiome">
        <title>Successional dynamics and alternative stable states in a saline activated sludge microbial community over 9 years.</title>
        <authorList>
            <person name="Wang Y."/>
            <person name="Ye J."/>
            <person name="Ju F."/>
            <person name="Liu L."/>
            <person name="Boyd J.A."/>
            <person name="Deng Y."/>
            <person name="Parks D.H."/>
            <person name="Jiang X."/>
            <person name="Yin X."/>
            <person name="Woodcroft B.J."/>
            <person name="Tyson G.W."/>
            <person name="Hugenholtz P."/>
            <person name="Polz M.F."/>
            <person name="Zhang T."/>
        </authorList>
    </citation>
    <scope>NUCLEOTIDE SEQUENCE</scope>
    <source>
        <strain evidence="2">HKST-UBA09</strain>
    </source>
</reference>
<proteinExistence type="predicted"/>
<accession>A0A955RLZ6</accession>
<sequence>MRKIDLRVSKRFIIFVCIISCTLLIITATIKFKPNTSENTNTPIEDTTSIPSDWLEYINKNGIKLSLPTDWQVSEGIDDECTYPDTKNFCVSLTAPSGDFSLIVLIVKDIQGQIPFSNTAYTIDKEELEGTKLFKMSDKLILLRDSWMNEPSYLNNAYLGIDFLINAKELNNGNISVDTKERWLKNDVYAYHLAYRINTQTKSLVGRLDSNIEIQELDRILSSLELDLSLVSF</sequence>
<dbReference type="Proteomes" id="UP000714915">
    <property type="component" value="Unassembled WGS sequence"/>
</dbReference>
<evidence type="ECO:0000313" key="3">
    <source>
        <dbReference type="Proteomes" id="UP000714915"/>
    </source>
</evidence>
<gene>
    <name evidence="2" type="ORF">KC669_02240</name>
</gene>
<evidence type="ECO:0000256" key="1">
    <source>
        <dbReference type="SAM" id="Phobius"/>
    </source>
</evidence>
<reference evidence="2" key="1">
    <citation type="submission" date="2020-04" db="EMBL/GenBank/DDBJ databases">
        <authorList>
            <person name="Zhang T."/>
        </authorList>
    </citation>
    <scope>NUCLEOTIDE SEQUENCE</scope>
    <source>
        <strain evidence="2">HKST-UBA09</strain>
    </source>
</reference>
<keyword evidence="1" id="KW-0472">Membrane</keyword>
<keyword evidence="1" id="KW-1133">Transmembrane helix</keyword>
<comment type="caution">
    <text evidence="2">The sequence shown here is derived from an EMBL/GenBank/DDBJ whole genome shotgun (WGS) entry which is preliminary data.</text>
</comment>
<name>A0A955RLZ6_9BACT</name>
<evidence type="ECO:0000313" key="2">
    <source>
        <dbReference type="EMBL" id="MCA9386833.1"/>
    </source>
</evidence>
<dbReference type="EMBL" id="JAGQLF010000019">
    <property type="protein sequence ID" value="MCA9386833.1"/>
    <property type="molecule type" value="Genomic_DNA"/>
</dbReference>
<organism evidence="2 3">
    <name type="scientific">Candidatus Dojkabacteria bacterium</name>
    <dbReference type="NCBI Taxonomy" id="2099670"/>
    <lineage>
        <taxon>Bacteria</taxon>
        <taxon>Candidatus Dojkabacteria</taxon>
    </lineage>
</organism>